<evidence type="ECO:0000256" key="1">
    <source>
        <dbReference type="SAM" id="MobiDB-lite"/>
    </source>
</evidence>
<protein>
    <submittedName>
        <fullName evidence="2">Uncharacterized protein</fullName>
    </submittedName>
</protein>
<reference evidence="2" key="1">
    <citation type="submission" date="2021-05" db="EMBL/GenBank/DDBJ databases">
        <authorList>
            <person name="Alioto T."/>
            <person name="Alioto T."/>
            <person name="Gomez Garrido J."/>
        </authorList>
    </citation>
    <scope>NUCLEOTIDE SEQUENCE</scope>
</reference>
<feature type="region of interest" description="Disordered" evidence="1">
    <location>
        <begin position="184"/>
        <end position="224"/>
    </location>
</feature>
<feature type="compositionally biased region" description="Polar residues" evidence="1">
    <location>
        <begin position="184"/>
        <end position="207"/>
    </location>
</feature>
<proteinExistence type="predicted"/>
<sequence>MFTTKHADYNVSAQRLTDQIRVIHRNNLISEIRRNLIKEEIALELEGQQHEHDDNENRNNDTTEQDNTYNTNNSETPDVNTDQDIQGTDSQATNQGNTLNEADSRTKEVFLDILSLYDKTDPTKRPPIPKANPFRKVSSIIEDLNDNILPPLLDNIKTMEDLQTVVYCAAITVAIRIGKNVNINPNNERTTTRPFATVRKSSTGTSDHQPESRVKLTTSLLLNR</sequence>
<dbReference type="EMBL" id="HBUF01039191">
    <property type="protein sequence ID" value="CAG6617550.1"/>
    <property type="molecule type" value="Transcribed_RNA"/>
</dbReference>
<accession>A0A8D8PX97</accession>
<dbReference type="AlphaFoldDB" id="A0A8D8PX97"/>
<dbReference type="EMBL" id="HBUF01039194">
    <property type="protein sequence ID" value="CAG6617556.1"/>
    <property type="molecule type" value="Transcribed_RNA"/>
</dbReference>
<organism evidence="2">
    <name type="scientific">Cacopsylla melanoneura</name>
    <dbReference type="NCBI Taxonomy" id="428564"/>
    <lineage>
        <taxon>Eukaryota</taxon>
        <taxon>Metazoa</taxon>
        <taxon>Ecdysozoa</taxon>
        <taxon>Arthropoda</taxon>
        <taxon>Hexapoda</taxon>
        <taxon>Insecta</taxon>
        <taxon>Pterygota</taxon>
        <taxon>Neoptera</taxon>
        <taxon>Paraneoptera</taxon>
        <taxon>Hemiptera</taxon>
        <taxon>Sternorrhyncha</taxon>
        <taxon>Psylloidea</taxon>
        <taxon>Psyllidae</taxon>
        <taxon>Psyllinae</taxon>
        <taxon>Cacopsylla</taxon>
    </lineage>
</organism>
<evidence type="ECO:0000313" key="2">
    <source>
        <dbReference type="EMBL" id="CAG6617556.1"/>
    </source>
</evidence>
<feature type="compositionally biased region" description="Polar residues" evidence="1">
    <location>
        <begin position="69"/>
        <end position="101"/>
    </location>
</feature>
<feature type="region of interest" description="Disordered" evidence="1">
    <location>
        <begin position="47"/>
        <end position="104"/>
    </location>
</feature>
<name>A0A8D8PX97_9HEMI</name>
<feature type="compositionally biased region" description="Polar residues" evidence="1">
    <location>
        <begin position="215"/>
        <end position="224"/>
    </location>
</feature>
<feature type="compositionally biased region" description="Basic and acidic residues" evidence="1">
    <location>
        <begin position="47"/>
        <end position="61"/>
    </location>
</feature>